<evidence type="ECO:0000256" key="7">
    <source>
        <dbReference type="RuleBase" id="RU003376"/>
    </source>
</evidence>
<comment type="caution">
    <text evidence="10">The sequence shown here is derived from an EMBL/GenBank/DDBJ whole genome shotgun (WGS) entry which is preliminary data.</text>
</comment>
<dbReference type="InterPro" id="IPR013833">
    <property type="entry name" value="Cyt_c_oxidase_su3_a-hlx"/>
</dbReference>
<evidence type="ECO:0000313" key="10">
    <source>
        <dbReference type="EMBL" id="MFC4313703.1"/>
    </source>
</evidence>
<dbReference type="PROSITE" id="PS50253">
    <property type="entry name" value="COX3"/>
    <property type="match status" value="1"/>
</dbReference>
<keyword evidence="11" id="KW-1185">Reference proteome</keyword>
<keyword evidence="3" id="KW-1003">Cell membrane</keyword>
<dbReference type="Gene3D" id="1.20.120.80">
    <property type="entry name" value="Cytochrome c oxidase, subunit III, four-helix bundle"/>
    <property type="match status" value="1"/>
</dbReference>
<keyword evidence="5 8" id="KW-1133">Transmembrane helix</keyword>
<evidence type="ECO:0000313" key="11">
    <source>
        <dbReference type="Proteomes" id="UP001595904"/>
    </source>
</evidence>
<organism evidence="10 11">
    <name type="scientific">Steroidobacter flavus</name>
    <dbReference type="NCBI Taxonomy" id="1842136"/>
    <lineage>
        <taxon>Bacteria</taxon>
        <taxon>Pseudomonadati</taxon>
        <taxon>Pseudomonadota</taxon>
        <taxon>Gammaproteobacteria</taxon>
        <taxon>Steroidobacterales</taxon>
        <taxon>Steroidobacteraceae</taxon>
        <taxon>Steroidobacter</taxon>
    </lineage>
</organism>
<dbReference type="InterPro" id="IPR035973">
    <property type="entry name" value="Cyt_c_oxidase_su3-like_sf"/>
</dbReference>
<feature type="transmembrane region" description="Helical" evidence="8">
    <location>
        <begin position="22"/>
        <end position="44"/>
    </location>
</feature>
<protein>
    <submittedName>
        <fullName evidence="10">Heme-copper oxidase subunit III</fullName>
    </submittedName>
</protein>
<dbReference type="Proteomes" id="UP001595904">
    <property type="component" value="Unassembled WGS sequence"/>
</dbReference>
<dbReference type="SUPFAM" id="SSF81452">
    <property type="entry name" value="Cytochrome c oxidase subunit III-like"/>
    <property type="match status" value="1"/>
</dbReference>
<keyword evidence="4 7" id="KW-0812">Transmembrane</keyword>
<dbReference type="RefSeq" id="WP_380604255.1">
    <property type="nucleotide sequence ID" value="NZ_JBHSDU010000015.1"/>
</dbReference>
<dbReference type="Pfam" id="PF00510">
    <property type="entry name" value="COX3"/>
    <property type="match status" value="1"/>
</dbReference>
<proteinExistence type="inferred from homology"/>
<gene>
    <name evidence="10" type="ORF">ACFPN2_31810</name>
</gene>
<dbReference type="CDD" id="cd00386">
    <property type="entry name" value="Heme_Cu_Oxidase_III_like"/>
    <property type="match status" value="1"/>
</dbReference>
<reference evidence="11" key="1">
    <citation type="journal article" date="2019" name="Int. J. Syst. Evol. Microbiol.">
        <title>The Global Catalogue of Microorganisms (GCM) 10K type strain sequencing project: providing services to taxonomists for standard genome sequencing and annotation.</title>
        <authorList>
            <consortium name="The Broad Institute Genomics Platform"/>
            <consortium name="The Broad Institute Genome Sequencing Center for Infectious Disease"/>
            <person name="Wu L."/>
            <person name="Ma J."/>
        </authorList>
    </citation>
    <scope>NUCLEOTIDE SEQUENCE [LARGE SCALE GENOMIC DNA]</scope>
    <source>
        <strain evidence="11">CGMCC 1.10759</strain>
    </source>
</reference>
<feature type="domain" description="Heme-copper oxidase subunit III family profile" evidence="9">
    <location>
        <begin position="22"/>
        <end position="195"/>
    </location>
</feature>
<feature type="transmembrane region" description="Helical" evidence="8">
    <location>
        <begin position="130"/>
        <end position="153"/>
    </location>
</feature>
<evidence type="ECO:0000256" key="3">
    <source>
        <dbReference type="ARBA" id="ARBA00022475"/>
    </source>
</evidence>
<sequence>MSATTAVSILDLRLDERRGSQAMVWFILTELGLFVVLFFAYFYMGSLASHWPMDPPPKLLMASIMVLILLVSSGVVTFSERLATAGRTGAARGALLVTILMGAAFVVMQSLEYRERLKVVKPTTDAYGSIFFTITTFHGAHLVVGLAILVFALALPDLEGKRKLPHRPLHNAALYWHFVDAVWIVVVALLYYLPHFHGGGFTP</sequence>
<feature type="transmembrane region" description="Helical" evidence="8">
    <location>
        <begin position="90"/>
        <end position="110"/>
    </location>
</feature>
<accession>A0ABV8T460</accession>
<evidence type="ECO:0000256" key="2">
    <source>
        <dbReference type="ARBA" id="ARBA00010581"/>
    </source>
</evidence>
<dbReference type="PANTHER" id="PTHR11403">
    <property type="entry name" value="CYTOCHROME C OXIDASE SUBUNIT III"/>
    <property type="match status" value="1"/>
</dbReference>
<evidence type="ECO:0000259" key="9">
    <source>
        <dbReference type="PROSITE" id="PS50253"/>
    </source>
</evidence>
<dbReference type="EMBL" id="JBHSDU010000015">
    <property type="protein sequence ID" value="MFC4313703.1"/>
    <property type="molecule type" value="Genomic_DNA"/>
</dbReference>
<feature type="transmembrane region" description="Helical" evidence="8">
    <location>
        <begin position="174"/>
        <end position="193"/>
    </location>
</feature>
<keyword evidence="6 8" id="KW-0472">Membrane</keyword>
<evidence type="ECO:0000256" key="8">
    <source>
        <dbReference type="SAM" id="Phobius"/>
    </source>
</evidence>
<dbReference type="InterPro" id="IPR000298">
    <property type="entry name" value="Cyt_c_oxidase-like_su3"/>
</dbReference>
<comment type="subcellular location">
    <subcellularLocation>
        <location evidence="1 7">Cell membrane</location>
        <topology evidence="1 7">Multi-pass membrane protein</topology>
    </subcellularLocation>
</comment>
<dbReference type="PANTHER" id="PTHR11403:SF2">
    <property type="entry name" value="CYTOCHROME BO(3) UBIQUINOL OXIDASE SUBUNIT 3"/>
    <property type="match status" value="1"/>
</dbReference>
<feature type="transmembrane region" description="Helical" evidence="8">
    <location>
        <begin position="59"/>
        <end position="78"/>
    </location>
</feature>
<name>A0ABV8T460_9GAMM</name>
<dbReference type="InterPro" id="IPR024791">
    <property type="entry name" value="Cyt_c/ubiquinol_Oxase_su3"/>
</dbReference>
<evidence type="ECO:0000256" key="5">
    <source>
        <dbReference type="ARBA" id="ARBA00022989"/>
    </source>
</evidence>
<comment type="similarity">
    <text evidence="2 7">Belongs to the cytochrome c oxidase subunit 3 family.</text>
</comment>
<evidence type="ECO:0000256" key="4">
    <source>
        <dbReference type="ARBA" id="ARBA00022692"/>
    </source>
</evidence>
<evidence type="ECO:0000256" key="6">
    <source>
        <dbReference type="ARBA" id="ARBA00023136"/>
    </source>
</evidence>
<evidence type="ECO:0000256" key="1">
    <source>
        <dbReference type="ARBA" id="ARBA00004651"/>
    </source>
</evidence>